<dbReference type="InterPro" id="IPR014031">
    <property type="entry name" value="Ketoacyl_synth_C"/>
</dbReference>
<evidence type="ECO:0000256" key="6">
    <source>
        <dbReference type="RuleBase" id="RU003694"/>
    </source>
</evidence>
<dbReference type="InterPro" id="IPR032821">
    <property type="entry name" value="PKS_assoc"/>
</dbReference>
<dbReference type="Pfam" id="PF08990">
    <property type="entry name" value="Docking"/>
    <property type="match status" value="1"/>
</dbReference>
<gene>
    <name evidence="8" type="ORF">IU449_00250</name>
</gene>
<name>A0ABS0D3C1_9NOCA</name>
<dbReference type="Pfam" id="PF16197">
    <property type="entry name" value="KAsynt_C_assoc"/>
    <property type="match status" value="1"/>
</dbReference>
<dbReference type="SMART" id="SM00825">
    <property type="entry name" value="PKS_KS"/>
    <property type="match status" value="1"/>
</dbReference>
<comment type="similarity">
    <text evidence="6">Belongs to the thiolase-like superfamily. Beta-ketoacyl-ACP synthases family.</text>
</comment>
<dbReference type="Proteomes" id="UP000707731">
    <property type="component" value="Unassembled WGS sequence"/>
</dbReference>
<feature type="domain" description="Ketosynthase family 3 (KS3)" evidence="7">
    <location>
        <begin position="34"/>
        <end position="453"/>
    </location>
</feature>
<evidence type="ECO:0000313" key="9">
    <source>
        <dbReference type="Proteomes" id="UP000707731"/>
    </source>
</evidence>
<evidence type="ECO:0000256" key="4">
    <source>
        <dbReference type="ARBA" id="ARBA00022679"/>
    </source>
</evidence>
<dbReference type="SUPFAM" id="SSF52151">
    <property type="entry name" value="FabD/lysophospholipase-like"/>
    <property type="match status" value="1"/>
</dbReference>
<dbReference type="PANTHER" id="PTHR43775">
    <property type="entry name" value="FATTY ACID SYNTHASE"/>
    <property type="match status" value="1"/>
</dbReference>
<dbReference type="InterPro" id="IPR014030">
    <property type="entry name" value="Ketoacyl_synth_N"/>
</dbReference>
<dbReference type="InterPro" id="IPR050091">
    <property type="entry name" value="PKS_NRPS_Biosynth_Enz"/>
</dbReference>
<dbReference type="SUPFAM" id="SSF53901">
    <property type="entry name" value="Thiolase-like"/>
    <property type="match status" value="1"/>
</dbReference>
<dbReference type="PROSITE" id="PS00606">
    <property type="entry name" value="KS3_1"/>
    <property type="match status" value="1"/>
</dbReference>
<keyword evidence="4 6" id="KW-0808">Transferase</keyword>
<dbReference type="Pfam" id="PF02801">
    <property type="entry name" value="Ketoacyl-synt_C"/>
    <property type="match status" value="1"/>
</dbReference>
<dbReference type="Gene3D" id="3.30.70.3290">
    <property type="match status" value="2"/>
</dbReference>
<organism evidence="8 9">
    <name type="scientific">Nocardia higoensis</name>
    <dbReference type="NCBI Taxonomy" id="228599"/>
    <lineage>
        <taxon>Bacteria</taxon>
        <taxon>Bacillati</taxon>
        <taxon>Actinomycetota</taxon>
        <taxon>Actinomycetes</taxon>
        <taxon>Mycobacteriales</taxon>
        <taxon>Nocardiaceae</taxon>
        <taxon>Nocardia</taxon>
    </lineage>
</organism>
<dbReference type="EMBL" id="JADLQN010000001">
    <property type="protein sequence ID" value="MBF6352992.1"/>
    <property type="molecule type" value="Genomic_DNA"/>
</dbReference>
<sequence>MDENTQKLREYLRKVTAELQSCRAQLREARDTMREPIAVVGIGCRYPGGIESPEDLWRVVSSGADVISEPPPDRGWFPEPAAAELLRQAAGGFLYNAGDFDAEFFGMTQAEARATDPQQRVLLETAWEAIERAGIDPRSLRGSRTGVYIGAFYRLYAATASVFDDPDDHLVTGVAGSVMSGRVGYALGLEGPAVTVDTACSASLVAVHLACQSLRLGESELALAGGVAVNATPHMYTEFARSIGQAPDGRCRSFAAGAEGTGWSEGAGLLLLERVSRARAHGHPILAVIRGSAVNRVGASNGLAAPNGQTQQRVIRQALADAGVAPDEVDVVDAHGSGTRLGDSIEAHALLATYGRDRPAERPLLLGSVKSNIGHAQSSSGIASIVKLIEAMRHGIVPKTLHVDEPSPDIDWSSGALELVTENMPWPAHDRPRRAAVSSFGISGTNAHIVLESAPEAAVESAALDSDRATPGLVPWPISAASPKALAAQARRLLAHLRAHPDSNVLDIGYSLATTRAHLPWRAVILAVDLSRSITDLATLSEGGEAGPMRGTSGTKQGMASWFPERAEPDGTLRAFPRYARTFDKIREQITRLADGVDAECLTFAHEVAVSALFDSWNLRPEVVTGRGVGEIAAAYVAGILSLPDACRLVVARSADSQEFDALAHAVDFAEPHLPMVASAAADPAELRTPGYWTRQLTGPEPVHTASVAEAMRVEGGIHPIEMSVSDIQAALEGAARMYCAGADIDWPAVFDGFGARRVALPTYPFQRASYWWTAPVAAR</sequence>
<dbReference type="InterPro" id="IPR015083">
    <property type="entry name" value="NorB/c/GfsB-D-like_docking"/>
</dbReference>
<dbReference type="InterPro" id="IPR020841">
    <property type="entry name" value="PKS_Beta-ketoAc_synthase_dom"/>
</dbReference>
<dbReference type="InterPro" id="IPR016039">
    <property type="entry name" value="Thiolase-like"/>
</dbReference>
<accession>A0ABS0D3C1</accession>
<comment type="caution">
    <text evidence="8">The sequence shown here is derived from an EMBL/GenBank/DDBJ whole genome shotgun (WGS) entry which is preliminary data.</text>
</comment>
<dbReference type="Gene3D" id="3.40.366.10">
    <property type="entry name" value="Malonyl-Coenzyme A Acyl Carrier Protein, domain 2"/>
    <property type="match status" value="2"/>
</dbReference>
<keyword evidence="3" id="KW-0597">Phosphoprotein</keyword>
<evidence type="ECO:0000256" key="3">
    <source>
        <dbReference type="ARBA" id="ARBA00022553"/>
    </source>
</evidence>
<dbReference type="PROSITE" id="PS52004">
    <property type="entry name" value="KS3_2"/>
    <property type="match status" value="1"/>
</dbReference>
<dbReference type="InterPro" id="IPR001227">
    <property type="entry name" value="Ac_transferase_dom_sf"/>
</dbReference>
<protein>
    <submittedName>
        <fullName evidence="8">Type I polyketide synthase</fullName>
    </submittedName>
</protein>
<dbReference type="RefSeq" id="WP_194999963.1">
    <property type="nucleotide sequence ID" value="NZ_JADLQN010000001.1"/>
</dbReference>
<reference evidence="8 9" key="1">
    <citation type="submission" date="2020-10" db="EMBL/GenBank/DDBJ databases">
        <title>Identification of Nocardia species via Next-generation sequencing and recognition of intraspecies genetic diversity.</title>
        <authorList>
            <person name="Li P."/>
            <person name="Li P."/>
            <person name="Lu B."/>
        </authorList>
    </citation>
    <scope>NUCLEOTIDE SEQUENCE [LARGE SCALE GENOMIC DNA]</scope>
    <source>
        <strain evidence="8 9">BJ06-0143</strain>
    </source>
</reference>
<dbReference type="InterPro" id="IPR016035">
    <property type="entry name" value="Acyl_Trfase/lysoPLipase"/>
</dbReference>
<dbReference type="PANTHER" id="PTHR43775:SF51">
    <property type="entry name" value="INACTIVE PHENOLPHTHIOCEROL SYNTHESIS POLYKETIDE SYNTHASE TYPE I PKS1-RELATED"/>
    <property type="match status" value="1"/>
</dbReference>
<dbReference type="SMART" id="SM00827">
    <property type="entry name" value="PKS_AT"/>
    <property type="match status" value="1"/>
</dbReference>
<evidence type="ECO:0000256" key="5">
    <source>
        <dbReference type="ARBA" id="ARBA00023268"/>
    </source>
</evidence>
<evidence type="ECO:0000256" key="1">
    <source>
        <dbReference type="ARBA" id="ARBA00001957"/>
    </source>
</evidence>
<evidence type="ECO:0000313" key="8">
    <source>
        <dbReference type="EMBL" id="MBF6352992.1"/>
    </source>
</evidence>
<dbReference type="Pfam" id="PF00109">
    <property type="entry name" value="ketoacyl-synt"/>
    <property type="match status" value="1"/>
</dbReference>
<comment type="cofactor">
    <cofactor evidence="1">
        <name>pantetheine 4'-phosphate</name>
        <dbReference type="ChEBI" id="CHEBI:47942"/>
    </cofactor>
</comment>
<dbReference type="CDD" id="cd00833">
    <property type="entry name" value="PKS"/>
    <property type="match status" value="1"/>
</dbReference>
<proteinExistence type="inferred from homology"/>
<keyword evidence="5" id="KW-0511">Multifunctional enzyme</keyword>
<dbReference type="Gene3D" id="3.40.47.10">
    <property type="match status" value="1"/>
</dbReference>
<keyword evidence="9" id="KW-1185">Reference proteome</keyword>
<evidence type="ECO:0000256" key="2">
    <source>
        <dbReference type="ARBA" id="ARBA00022450"/>
    </source>
</evidence>
<dbReference type="InterPro" id="IPR018201">
    <property type="entry name" value="Ketoacyl_synth_AS"/>
</dbReference>
<dbReference type="InterPro" id="IPR014043">
    <property type="entry name" value="Acyl_transferase_dom"/>
</dbReference>
<keyword evidence="2" id="KW-0596">Phosphopantetheine</keyword>
<evidence type="ECO:0000259" key="7">
    <source>
        <dbReference type="PROSITE" id="PS52004"/>
    </source>
</evidence>